<keyword evidence="1" id="KW-0175">Coiled coil</keyword>
<evidence type="ECO:0000256" key="1">
    <source>
        <dbReference type="SAM" id="Coils"/>
    </source>
</evidence>
<evidence type="ECO:0008006" key="4">
    <source>
        <dbReference type="Google" id="ProtNLM"/>
    </source>
</evidence>
<feature type="coiled-coil region" evidence="1">
    <location>
        <begin position="131"/>
        <end position="165"/>
    </location>
</feature>
<organism evidence="2 3">
    <name type="scientific">Marchantia polymorpha subsp. ruderalis</name>
    <dbReference type="NCBI Taxonomy" id="1480154"/>
    <lineage>
        <taxon>Eukaryota</taxon>
        <taxon>Viridiplantae</taxon>
        <taxon>Streptophyta</taxon>
        <taxon>Embryophyta</taxon>
        <taxon>Marchantiophyta</taxon>
        <taxon>Marchantiopsida</taxon>
        <taxon>Marchantiidae</taxon>
        <taxon>Marchantiales</taxon>
        <taxon>Marchantiaceae</taxon>
        <taxon>Marchantia</taxon>
    </lineage>
</organism>
<comment type="caution">
    <text evidence="2">The sequence shown here is derived from an EMBL/GenBank/DDBJ whole genome shotgun (WGS) entry which is preliminary data.</text>
</comment>
<keyword evidence="3" id="KW-1185">Reference proteome</keyword>
<protein>
    <recommendedName>
        <fullName evidence="4">Biogenesis of lysosome-related organelles complex 1 subunit 5</fullName>
    </recommendedName>
</protein>
<name>A0A176VF53_MARPO</name>
<dbReference type="EMBL" id="LVLJ01003840">
    <property type="protein sequence ID" value="OAE19529.1"/>
    <property type="molecule type" value="Genomic_DNA"/>
</dbReference>
<proteinExistence type="predicted"/>
<gene>
    <name evidence="2" type="ORF">AXG93_2571s1010</name>
</gene>
<accession>A0A176VF53</accession>
<evidence type="ECO:0000313" key="3">
    <source>
        <dbReference type="Proteomes" id="UP000077202"/>
    </source>
</evidence>
<dbReference type="Proteomes" id="UP000077202">
    <property type="component" value="Unassembled WGS sequence"/>
</dbReference>
<reference evidence="2" key="1">
    <citation type="submission" date="2016-03" db="EMBL/GenBank/DDBJ databases">
        <title>Mechanisms controlling the formation of the plant cell surface in tip-growing cells are functionally conserved among land plants.</title>
        <authorList>
            <person name="Honkanen S."/>
            <person name="Jones V.A."/>
            <person name="Morieri G."/>
            <person name="Champion C."/>
            <person name="Hetherington A.J."/>
            <person name="Kelly S."/>
            <person name="Saint-Marcoux D."/>
            <person name="Proust H."/>
            <person name="Prescott H."/>
            <person name="Dolan L."/>
        </authorList>
    </citation>
    <scope>NUCLEOTIDE SEQUENCE [LARGE SCALE GENOMIC DNA]</scope>
    <source>
        <tissue evidence="2">Whole gametophyte</tissue>
    </source>
</reference>
<dbReference type="AlphaFoldDB" id="A0A176VF53"/>
<evidence type="ECO:0000313" key="2">
    <source>
        <dbReference type="EMBL" id="OAE19529.1"/>
    </source>
</evidence>
<sequence>MDISAPPPPEEEVRSEVAEKTLEEGLKALKIDFPDFLHDSVVPLLKRRRGKKLEQDCSSLCTANENVQKMTLELCERLKTSKEAYEAAVQRAKRLIAATGKSDQLHAKELAKAEGRRAEEARIAKDLWEQIAVAKTEEEELCKKIAELTDDCDKEFKRAEELKASLAKDFRKHEGELKDWAKKLIDCEAARSSESNVD</sequence>